<dbReference type="PROSITE" id="PS01156">
    <property type="entry name" value="TONB_DEPENDENT_REC_2"/>
    <property type="match status" value="1"/>
</dbReference>
<reference evidence="7 8" key="1">
    <citation type="submission" date="2021-04" db="EMBL/GenBank/DDBJ databases">
        <authorList>
            <person name="Pira H."/>
            <person name="Risdian C."/>
            <person name="Wink J."/>
        </authorList>
    </citation>
    <scope>NUCLEOTIDE SEQUENCE [LARGE SCALE GENOMIC DNA]</scope>
    <source>
        <strain evidence="7 8">WH131</strain>
    </source>
</reference>
<keyword evidence="1" id="KW-0812">Transmembrane</keyword>
<keyword evidence="1" id="KW-0998">Cell outer membrane</keyword>
<dbReference type="InterPro" id="IPR000531">
    <property type="entry name" value="Beta-barrel_TonB"/>
</dbReference>
<evidence type="ECO:0000313" key="8">
    <source>
        <dbReference type="Proteomes" id="UP000699975"/>
    </source>
</evidence>
<name>A0ABS6SIU5_9SPHN</name>
<dbReference type="InterPro" id="IPR010917">
    <property type="entry name" value="TonB_rcpt_CS"/>
</dbReference>
<gene>
    <name evidence="7" type="ORF">KCG45_01890</name>
</gene>
<evidence type="ECO:0000259" key="6">
    <source>
        <dbReference type="Pfam" id="PF07715"/>
    </source>
</evidence>
<dbReference type="PANTHER" id="PTHR47234">
    <property type="match status" value="1"/>
</dbReference>
<feature type="chain" id="PRO_5047409157" evidence="4">
    <location>
        <begin position="36"/>
        <end position="1068"/>
    </location>
</feature>
<evidence type="ECO:0000256" key="2">
    <source>
        <dbReference type="PROSITE-ProRule" id="PRU10144"/>
    </source>
</evidence>
<comment type="caution">
    <text evidence="7">The sequence shown here is derived from an EMBL/GenBank/DDBJ whole genome shotgun (WGS) entry which is preliminary data.</text>
</comment>
<keyword evidence="1" id="KW-1134">Transmembrane beta strand</keyword>
<dbReference type="Pfam" id="PF07715">
    <property type="entry name" value="Plug"/>
    <property type="match status" value="1"/>
</dbReference>
<evidence type="ECO:0000256" key="4">
    <source>
        <dbReference type="SAM" id="SignalP"/>
    </source>
</evidence>
<comment type="subcellular location">
    <subcellularLocation>
        <location evidence="1">Cell outer membrane</location>
        <topology evidence="1">Multi-pass membrane protein</topology>
    </subcellularLocation>
</comment>
<feature type="domain" description="TonB-dependent receptor plug" evidence="6">
    <location>
        <begin position="73"/>
        <end position="189"/>
    </location>
</feature>
<dbReference type="PANTHER" id="PTHR47234:SF2">
    <property type="entry name" value="TONB-DEPENDENT RECEPTOR"/>
    <property type="match status" value="1"/>
</dbReference>
<keyword evidence="4" id="KW-0732">Signal</keyword>
<organism evidence="7 8">
    <name type="scientific">Erythrobacter ani</name>
    <dbReference type="NCBI Taxonomy" id="2827235"/>
    <lineage>
        <taxon>Bacteria</taxon>
        <taxon>Pseudomonadati</taxon>
        <taxon>Pseudomonadota</taxon>
        <taxon>Alphaproteobacteria</taxon>
        <taxon>Sphingomonadales</taxon>
        <taxon>Erythrobacteraceae</taxon>
        <taxon>Erythrobacter/Porphyrobacter group</taxon>
        <taxon>Erythrobacter</taxon>
    </lineage>
</organism>
<keyword evidence="1 3" id="KW-0472">Membrane</keyword>
<sequence length="1068" mass="114693">MTKVNSAGFAGRARFYAGVGVAALALSAAGSPLSAQDQETSAETVDSDASVAEDTLTADNVITVTGSRILRPNQESTSPIVSLSLEEIQSTGEINIGDALNDLPSLRSTFSQANSTRFIGTAGLNLLDLRGLGTNRTLVLVNGRRHITSQPGVPTSVDINTIPNSLLERVDITTGGNSAIYGADAVAGVVNFITKRDFEGIEGQIQGGITSEGERDTVFASLTAGTNFADNRGNIAVAGEYSRQRALFNTDRDRVSGAFTGRRQLQAIEDASGEGPNAFDGIPDRLFLGGIRNNNISEGGLFTASCPGLPAADSTDGVPFSCTGALDFRGNPLSQTFVFLPDGNLIPNPIIADLRENAVTGNAIGGLGSTLRLTGQLAPEIERSVVNVLASFEVTEAFRPFVEAKYARIDAIQEGQPTFFNNTFSINNPFLTAQARNTLVEAGVPELVEVLDADGNGTGTFVPGAFRAFRFNVDFGGRGEDHRRETYRAVVGVDGTFNDDWAYEVAFNYGRLETDYTTAGNVLISEYFNSQNAVLDGAGNIVCGINADADPSNDDAACVPVNLFGSGAPSAAALDYFVIDSNRQQEAEQYQVTAFVAGDTSEFFELPAGPVQFAVGGEYREETAFSAFDEVTRSGATFLNAIPIFDPPNLEAFEAYAEIRVPLLADVPGFQELTFEGAFRVSDYNIGNVGTAETYNAGLIWQPIDSLRLRGSYARSVRIPTQNDLFAEPSQTFLNGLQDPCGAQFIDANPNRRANCAADGVPTTITVGGIEVPFENTPNSGIRGLNGSNPNLEAEVSDSFTAGFIFQPTFVPGLSLSVDYYNIEIDNVIFSLLPQTIIDQCYDSTTGIDNPFCAAVNRRPDGTFQGQSDRRLPDNSIESFTVGPDDSSFLSGPFNFATQKTSGIDLDLNYARDFGGVGFTFRGLLSYVIERDNFTNIEDPTFIDQQLLELGDPEFAGNMIVGLDFGLPRVTYTLRYIGEQFVDEFETFNSLQGRPPEDADYSFPSEYPETFYHNIRVDFETDDGYSFYVGADNLLNTIPPLGVTGTGAGSGIYDNIGRFLYAGARFTF</sequence>
<feature type="domain" description="TonB-dependent receptor-like beta-barrel" evidence="5">
    <location>
        <begin position="467"/>
        <end position="1034"/>
    </location>
</feature>
<dbReference type="InterPro" id="IPR039426">
    <property type="entry name" value="TonB-dep_rcpt-like"/>
</dbReference>
<proteinExistence type="inferred from homology"/>
<dbReference type="EMBL" id="JAGSPB010000001">
    <property type="protein sequence ID" value="MBV7264926.1"/>
    <property type="molecule type" value="Genomic_DNA"/>
</dbReference>
<keyword evidence="1" id="KW-0813">Transport</keyword>
<protein>
    <submittedName>
        <fullName evidence="7">TonB-dependent receptor</fullName>
    </submittedName>
</protein>
<dbReference type="Proteomes" id="UP000699975">
    <property type="component" value="Unassembled WGS sequence"/>
</dbReference>
<feature type="short sequence motif" description="TonB C-terminal box" evidence="2">
    <location>
        <begin position="1051"/>
        <end position="1068"/>
    </location>
</feature>
<evidence type="ECO:0000256" key="1">
    <source>
        <dbReference type="PROSITE-ProRule" id="PRU01360"/>
    </source>
</evidence>
<evidence type="ECO:0000259" key="5">
    <source>
        <dbReference type="Pfam" id="PF00593"/>
    </source>
</evidence>
<dbReference type="RefSeq" id="WP_218315452.1">
    <property type="nucleotide sequence ID" value="NZ_JAGSPB010000001.1"/>
</dbReference>
<keyword evidence="3" id="KW-0798">TonB box</keyword>
<accession>A0ABS6SIU5</accession>
<dbReference type="PROSITE" id="PS52016">
    <property type="entry name" value="TONB_DEPENDENT_REC_3"/>
    <property type="match status" value="1"/>
</dbReference>
<feature type="signal peptide" evidence="4">
    <location>
        <begin position="1"/>
        <end position="35"/>
    </location>
</feature>
<evidence type="ECO:0000256" key="3">
    <source>
        <dbReference type="RuleBase" id="RU003357"/>
    </source>
</evidence>
<keyword evidence="8" id="KW-1185">Reference proteome</keyword>
<comment type="similarity">
    <text evidence="1 3">Belongs to the TonB-dependent receptor family.</text>
</comment>
<evidence type="ECO:0000313" key="7">
    <source>
        <dbReference type="EMBL" id="MBV7264926.1"/>
    </source>
</evidence>
<dbReference type="Pfam" id="PF00593">
    <property type="entry name" value="TonB_dep_Rec_b-barrel"/>
    <property type="match status" value="1"/>
</dbReference>
<dbReference type="InterPro" id="IPR012910">
    <property type="entry name" value="Plug_dom"/>
</dbReference>
<keyword evidence="7" id="KW-0675">Receptor</keyword>